<sequence length="108" mass="12471">MQAWCNTCDKEISQSHELQDHVPEKSIGNHFNDCDFCNKTFPDFKCLIQHKTKDHGHGSSDQFHICIEDQLETMSEPTDIAYVCSKCGIAFDFPRELEQHINMHGNQD</sequence>
<keyword evidence="2" id="KW-1185">Reference proteome</keyword>
<accession>A0A7D9EVE3</accession>
<dbReference type="SUPFAM" id="SSF57667">
    <property type="entry name" value="beta-beta-alpha zinc fingers"/>
    <property type="match status" value="1"/>
</dbReference>
<evidence type="ECO:0000313" key="1">
    <source>
        <dbReference type="EMBL" id="CAB4018204.1"/>
    </source>
</evidence>
<name>A0A7D9EVE3_PARCT</name>
<dbReference type="Gene3D" id="3.30.160.60">
    <property type="entry name" value="Classic Zinc Finger"/>
    <property type="match status" value="1"/>
</dbReference>
<organism evidence="1 2">
    <name type="scientific">Paramuricea clavata</name>
    <name type="common">Red gorgonian</name>
    <name type="synonym">Violescent sea-whip</name>
    <dbReference type="NCBI Taxonomy" id="317549"/>
    <lineage>
        <taxon>Eukaryota</taxon>
        <taxon>Metazoa</taxon>
        <taxon>Cnidaria</taxon>
        <taxon>Anthozoa</taxon>
        <taxon>Octocorallia</taxon>
        <taxon>Malacalcyonacea</taxon>
        <taxon>Plexauridae</taxon>
        <taxon>Paramuricea</taxon>
    </lineage>
</organism>
<dbReference type="Pfam" id="PF00096">
    <property type="entry name" value="zf-C2H2"/>
    <property type="match status" value="1"/>
</dbReference>
<dbReference type="PROSITE" id="PS00028">
    <property type="entry name" value="ZINC_FINGER_C2H2_1"/>
    <property type="match status" value="2"/>
</dbReference>
<protein>
    <submittedName>
        <fullName evidence="1">Zinc finger 251 isoform X1</fullName>
    </submittedName>
</protein>
<dbReference type="AlphaFoldDB" id="A0A7D9EVE3"/>
<dbReference type="InterPro" id="IPR013087">
    <property type="entry name" value="Znf_C2H2_type"/>
</dbReference>
<gene>
    <name evidence="1" type="ORF">PACLA_8A020846</name>
</gene>
<dbReference type="Proteomes" id="UP001152795">
    <property type="component" value="Unassembled WGS sequence"/>
</dbReference>
<proteinExistence type="predicted"/>
<dbReference type="PROSITE" id="PS50157">
    <property type="entry name" value="ZINC_FINGER_C2H2_2"/>
    <property type="match status" value="1"/>
</dbReference>
<comment type="caution">
    <text evidence="1">The sequence shown here is derived from an EMBL/GenBank/DDBJ whole genome shotgun (WGS) entry which is preliminary data.</text>
</comment>
<dbReference type="InterPro" id="IPR036236">
    <property type="entry name" value="Znf_C2H2_sf"/>
</dbReference>
<dbReference type="EMBL" id="CACRXK020009902">
    <property type="protein sequence ID" value="CAB4018204.1"/>
    <property type="molecule type" value="Genomic_DNA"/>
</dbReference>
<evidence type="ECO:0000313" key="2">
    <source>
        <dbReference type="Proteomes" id="UP001152795"/>
    </source>
</evidence>
<dbReference type="SMART" id="SM00355">
    <property type="entry name" value="ZnF_C2H2"/>
    <property type="match status" value="2"/>
</dbReference>
<reference evidence="1" key="1">
    <citation type="submission" date="2020-04" db="EMBL/GenBank/DDBJ databases">
        <authorList>
            <person name="Alioto T."/>
            <person name="Alioto T."/>
            <person name="Gomez Garrido J."/>
        </authorList>
    </citation>
    <scope>NUCLEOTIDE SEQUENCE</scope>
    <source>
        <strain evidence="1">A484AB</strain>
    </source>
</reference>